<sequence>MSAASRFLGYFQPQEGKSPLWELDSDYYLHVHGSAIGEVDPPFPDNCNSETNAKPVGVGITLAPIPACRGDFSRMKLTSFDKLIDRTCSAIKNVRLCREPDHRPGGSTGNSGVAPDAVFLKSSVVSVSDASNYPGCAVPHIAYSLSFANAIYIHRTCIFCSEIQLKTPNWLFGQKRYEESVSASKAVKSEIENGASCKEIDVDGYSGLNLLSSVGDNNEEDIFRRYLAMTSVDEASGCYGGTLVLGDPDESSEIYKHYTELCQGPAMEPFEQDLDKEIHYANALRMSTIDVVDDSGVEAEMEAALMDYERIGADLGILPLSCKSFATDPSWLTRWIIGEEKTAKA</sequence>
<dbReference type="Proteomes" id="UP000886885">
    <property type="component" value="Chromosome 13D"/>
</dbReference>
<keyword evidence="2" id="KW-1185">Reference proteome</keyword>
<reference evidence="1" key="1">
    <citation type="journal article" date="2020" name="bioRxiv">
        <title>Hybrid origin of Populus tomentosa Carr. identified through genome sequencing and phylogenomic analysis.</title>
        <authorList>
            <person name="An X."/>
            <person name="Gao K."/>
            <person name="Chen Z."/>
            <person name="Li J."/>
            <person name="Yang X."/>
            <person name="Yang X."/>
            <person name="Zhou J."/>
            <person name="Guo T."/>
            <person name="Zhao T."/>
            <person name="Huang S."/>
            <person name="Miao D."/>
            <person name="Khan W.U."/>
            <person name="Rao P."/>
            <person name="Ye M."/>
            <person name="Lei B."/>
            <person name="Liao W."/>
            <person name="Wang J."/>
            <person name="Ji L."/>
            <person name="Li Y."/>
            <person name="Guo B."/>
            <person name="Mustafa N.S."/>
            <person name="Li S."/>
            <person name="Yun Q."/>
            <person name="Keller S.R."/>
            <person name="Mao J."/>
            <person name="Zhang R."/>
            <person name="Strauss S.H."/>
        </authorList>
    </citation>
    <scope>NUCLEOTIDE SEQUENCE</scope>
    <source>
        <strain evidence="1">GM15</strain>
        <tissue evidence="1">Leaf</tissue>
    </source>
</reference>
<gene>
    <name evidence="1" type="ORF">POTOM_045592</name>
</gene>
<dbReference type="EMBL" id="JAAWWB010000026">
    <property type="protein sequence ID" value="KAG6751075.1"/>
    <property type="molecule type" value="Genomic_DNA"/>
</dbReference>
<proteinExistence type="predicted"/>
<dbReference type="AlphaFoldDB" id="A0A8X7YTW2"/>
<organism evidence="1 2">
    <name type="scientific">Populus tomentosa</name>
    <name type="common">Chinese white poplar</name>
    <dbReference type="NCBI Taxonomy" id="118781"/>
    <lineage>
        <taxon>Eukaryota</taxon>
        <taxon>Viridiplantae</taxon>
        <taxon>Streptophyta</taxon>
        <taxon>Embryophyta</taxon>
        <taxon>Tracheophyta</taxon>
        <taxon>Spermatophyta</taxon>
        <taxon>Magnoliopsida</taxon>
        <taxon>eudicotyledons</taxon>
        <taxon>Gunneridae</taxon>
        <taxon>Pentapetalae</taxon>
        <taxon>rosids</taxon>
        <taxon>fabids</taxon>
        <taxon>Malpighiales</taxon>
        <taxon>Salicaceae</taxon>
        <taxon>Saliceae</taxon>
        <taxon>Populus</taxon>
    </lineage>
</organism>
<dbReference type="OrthoDB" id="405996at2759"/>
<comment type="caution">
    <text evidence="1">The sequence shown here is derived from an EMBL/GenBank/DDBJ whole genome shotgun (WGS) entry which is preliminary data.</text>
</comment>
<evidence type="ECO:0000313" key="2">
    <source>
        <dbReference type="Proteomes" id="UP000886885"/>
    </source>
</evidence>
<evidence type="ECO:0000313" key="1">
    <source>
        <dbReference type="EMBL" id="KAG6751075.1"/>
    </source>
</evidence>
<name>A0A8X7YTW2_POPTO</name>
<accession>A0A8X7YTW2</accession>
<protein>
    <submittedName>
        <fullName evidence="1">Uncharacterized protein</fullName>
    </submittedName>
</protein>